<dbReference type="InterPro" id="IPR036286">
    <property type="entry name" value="LexA/Signal_pep-like_sf"/>
</dbReference>
<evidence type="ECO:0000256" key="4">
    <source>
        <dbReference type="ARBA" id="ARBA00013208"/>
    </source>
</evidence>
<feature type="transmembrane region" description="Helical" evidence="11">
    <location>
        <begin position="228"/>
        <end position="246"/>
    </location>
</feature>
<dbReference type="SUPFAM" id="SSF81321">
    <property type="entry name" value="Family A G protein-coupled receptor-like"/>
    <property type="match status" value="1"/>
</dbReference>
<dbReference type="PANTHER" id="PTHR10806:SF6">
    <property type="entry name" value="SIGNAL PEPTIDASE COMPLEX CATALYTIC SUBUNIT SEC11"/>
    <property type="match status" value="1"/>
</dbReference>
<accession>A0A815E600</accession>
<keyword evidence="8 11" id="KW-1133">Transmembrane helix</keyword>
<sequence length="287" mass="33575">MSWKSLMVLTNSTNPIVITLSGANDPAFNQRGDLLLLTNYHSEPVRVGDIVVFQVKGRDIPIIHRVIRLHEKSDGYLKFLTKHDANQVNDRGLYAEGQLWLEKKDIIGKVKGCLWFIHSYVFSLFLNIQPLFGCIITNPILTTYSTYFFYPFLYGPVQIAVAFLFSLLAFRNVLRLDHQMTAMILTRVLFFIILSLPYTIYLIYSINNPPPKSNQLQYTSGLFLQTNLNYLFSLNYQSSFYIFFAISSQYRRQVKYVLVKRCWQRWNNWYCIHQNQVIPINIVTLLL</sequence>
<evidence type="ECO:0000313" key="12">
    <source>
        <dbReference type="EMBL" id="CAF1307167.1"/>
    </source>
</evidence>
<dbReference type="Proteomes" id="UP000663891">
    <property type="component" value="Unassembled WGS sequence"/>
</dbReference>
<comment type="similarity">
    <text evidence="3">Belongs to the peptidase S26B family.</text>
</comment>
<dbReference type="GO" id="GO:0009003">
    <property type="term" value="F:signal peptidase activity"/>
    <property type="evidence" value="ECO:0007669"/>
    <property type="project" value="UniProtKB-EC"/>
</dbReference>
<reference evidence="12" key="1">
    <citation type="submission" date="2021-02" db="EMBL/GenBank/DDBJ databases">
        <authorList>
            <person name="Nowell W R."/>
        </authorList>
    </citation>
    <scope>NUCLEOTIDE SEQUENCE</scope>
</reference>
<dbReference type="PANTHER" id="PTHR10806">
    <property type="entry name" value="SIGNAL PEPTIDASE COMPLEX CATALYTIC SUBUNIT SEC11"/>
    <property type="match status" value="1"/>
</dbReference>
<dbReference type="GO" id="GO:0004252">
    <property type="term" value="F:serine-type endopeptidase activity"/>
    <property type="evidence" value="ECO:0007669"/>
    <property type="project" value="InterPro"/>
</dbReference>
<evidence type="ECO:0000256" key="6">
    <source>
        <dbReference type="ARBA" id="ARBA00021755"/>
    </source>
</evidence>
<keyword evidence="7 11" id="KW-0812">Transmembrane</keyword>
<proteinExistence type="inferred from homology"/>
<comment type="function">
    <text evidence="10">Catalytic component of the signal peptidase complex (SPC) which catalyzes the cleavage of N-terminal signal sequences from nascent proteins as they are translocated into the lumen of the endoplasmic reticulum. Specifically cleaves N-terminal signal peptides that contain a hydrophobic alpha-helix (h-region) shorter than 18-20 amino acids.</text>
</comment>
<dbReference type="EMBL" id="CAJNON010000535">
    <property type="protein sequence ID" value="CAF1307167.1"/>
    <property type="molecule type" value="Genomic_DNA"/>
</dbReference>
<organism evidence="12 13">
    <name type="scientific">Adineta steineri</name>
    <dbReference type="NCBI Taxonomy" id="433720"/>
    <lineage>
        <taxon>Eukaryota</taxon>
        <taxon>Metazoa</taxon>
        <taxon>Spiralia</taxon>
        <taxon>Gnathifera</taxon>
        <taxon>Rotifera</taxon>
        <taxon>Eurotatoria</taxon>
        <taxon>Bdelloidea</taxon>
        <taxon>Adinetida</taxon>
        <taxon>Adinetidae</taxon>
        <taxon>Adineta</taxon>
    </lineage>
</organism>
<evidence type="ECO:0000256" key="1">
    <source>
        <dbReference type="ARBA" id="ARBA00000677"/>
    </source>
</evidence>
<dbReference type="EC" id="3.4.21.89" evidence="4"/>
<dbReference type="InterPro" id="IPR001733">
    <property type="entry name" value="Peptidase_S26B"/>
</dbReference>
<evidence type="ECO:0000256" key="11">
    <source>
        <dbReference type="SAM" id="Phobius"/>
    </source>
</evidence>
<keyword evidence="9 11" id="KW-0472">Membrane</keyword>
<dbReference type="InterPro" id="IPR019427">
    <property type="entry name" value="7TM_GPCR_serpentine_rcpt_Srw"/>
</dbReference>
<feature type="transmembrane region" description="Helical" evidence="11">
    <location>
        <begin position="113"/>
        <end position="141"/>
    </location>
</feature>
<comment type="catalytic activity">
    <reaction evidence="1">
        <text>Cleavage of hydrophobic, N-terminal signal or leader sequences from secreted and periplasmic proteins.</text>
        <dbReference type="EC" id="3.4.21.89"/>
    </reaction>
</comment>
<dbReference type="Pfam" id="PF10324">
    <property type="entry name" value="7TM_GPCR_Srw"/>
    <property type="match status" value="1"/>
</dbReference>
<dbReference type="CDD" id="cd06530">
    <property type="entry name" value="S26_SPase_I"/>
    <property type="match status" value="1"/>
</dbReference>
<feature type="transmembrane region" description="Helical" evidence="11">
    <location>
        <begin position="147"/>
        <end position="170"/>
    </location>
</feature>
<evidence type="ECO:0000256" key="7">
    <source>
        <dbReference type="ARBA" id="ARBA00022692"/>
    </source>
</evidence>
<evidence type="ECO:0000256" key="2">
    <source>
        <dbReference type="ARBA" id="ARBA00004648"/>
    </source>
</evidence>
<dbReference type="GO" id="GO:0006465">
    <property type="term" value="P:signal peptide processing"/>
    <property type="evidence" value="ECO:0007669"/>
    <property type="project" value="InterPro"/>
</dbReference>
<evidence type="ECO:0000256" key="10">
    <source>
        <dbReference type="ARBA" id="ARBA00045533"/>
    </source>
</evidence>
<dbReference type="GO" id="GO:0008528">
    <property type="term" value="F:G protein-coupled peptide receptor activity"/>
    <property type="evidence" value="ECO:0007669"/>
    <property type="project" value="InterPro"/>
</dbReference>
<name>A0A815E600_9BILA</name>
<dbReference type="SUPFAM" id="SSF51306">
    <property type="entry name" value="LexA/Signal peptidase"/>
    <property type="match status" value="1"/>
</dbReference>
<gene>
    <name evidence="12" type="ORF">VCS650_LOCUS31384</name>
</gene>
<dbReference type="InterPro" id="IPR019533">
    <property type="entry name" value="Peptidase_S26"/>
</dbReference>
<comment type="caution">
    <text evidence="12">The sequence shown here is derived from an EMBL/GenBank/DDBJ whole genome shotgun (WGS) entry which is preliminary data.</text>
</comment>
<evidence type="ECO:0000313" key="13">
    <source>
        <dbReference type="Proteomes" id="UP000663891"/>
    </source>
</evidence>
<evidence type="ECO:0000256" key="3">
    <source>
        <dbReference type="ARBA" id="ARBA00011035"/>
    </source>
</evidence>
<comment type="subcellular location">
    <subcellularLocation>
        <location evidence="2">Endoplasmic reticulum membrane</location>
        <topology evidence="2">Single-pass type II membrane protein</topology>
    </subcellularLocation>
</comment>
<protein>
    <recommendedName>
        <fullName evidence="5">Signal peptidase complex catalytic subunit SEC11</fullName>
        <ecNumber evidence="4">3.4.21.89</ecNumber>
    </recommendedName>
    <alternativeName>
        <fullName evidence="6">Signal peptidase complex catalytic subunit sec11</fullName>
    </alternativeName>
</protein>
<dbReference type="AlphaFoldDB" id="A0A815E600"/>
<dbReference type="OrthoDB" id="9994952at2759"/>
<dbReference type="GO" id="GO:0005787">
    <property type="term" value="C:signal peptidase complex"/>
    <property type="evidence" value="ECO:0007669"/>
    <property type="project" value="TreeGrafter"/>
</dbReference>
<evidence type="ECO:0000256" key="5">
    <source>
        <dbReference type="ARBA" id="ARBA00019685"/>
    </source>
</evidence>
<evidence type="ECO:0000256" key="8">
    <source>
        <dbReference type="ARBA" id="ARBA00022989"/>
    </source>
</evidence>
<feature type="transmembrane region" description="Helical" evidence="11">
    <location>
        <begin position="182"/>
        <end position="204"/>
    </location>
</feature>
<evidence type="ECO:0000256" key="9">
    <source>
        <dbReference type="ARBA" id="ARBA00023136"/>
    </source>
</evidence>
<dbReference type="NCBIfam" id="TIGR02228">
    <property type="entry name" value="sigpep_I_arch"/>
    <property type="match status" value="1"/>
</dbReference>